<organism evidence="2 3">
    <name type="scientific">Odontophorus gujanensis</name>
    <name type="common">marbled wood quail</name>
    <dbReference type="NCBI Taxonomy" id="886794"/>
    <lineage>
        <taxon>Eukaryota</taxon>
        <taxon>Metazoa</taxon>
        <taxon>Chordata</taxon>
        <taxon>Craniata</taxon>
        <taxon>Vertebrata</taxon>
        <taxon>Euteleostomi</taxon>
        <taxon>Archelosauria</taxon>
        <taxon>Archosauria</taxon>
        <taxon>Dinosauria</taxon>
        <taxon>Saurischia</taxon>
        <taxon>Theropoda</taxon>
        <taxon>Coelurosauria</taxon>
        <taxon>Aves</taxon>
        <taxon>Neognathae</taxon>
        <taxon>Galloanserae</taxon>
        <taxon>Galliformes</taxon>
        <taxon>Odontophoridae</taxon>
        <taxon>Odontophorus</taxon>
    </lineage>
</organism>
<sequence>GSRVELRCEAEGRPTPLLSWLRDSEVGQEEPTAVLSVTLPHAAPHDGALYVCVAENPHGAHNRSAAMRVA</sequence>
<dbReference type="InterPro" id="IPR013783">
    <property type="entry name" value="Ig-like_fold"/>
</dbReference>
<dbReference type="SMART" id="SM00408">
    <property type="entry name" value="IGc2"/>
    <property type="match status" value="1"/>
</dbReference>
<accession>A0A7K9YHX8</accession>
<dbReference type="EMBL" id="VXAB01006566">
    <property type="protein sequence ID" value="NXJ09662.1"/>
    <property type="molecule type" value="Genomic_DNA"/>
</dbReference>
<name>A0A7K9YHX8_9GALL</name>
<dbReference type="AlphaFoldDB" id="A0A7K9YHX8"/>
<protein>
    <submittedName>
        <fullName evidence="2">SMP protein</fullName>
    </submittedName>
</protein>
<evidence type="ECO:0000259" key="1">
    <source>
        <dbReference type="PROSITE" id="PS50835"/>
    </source>
</evidence>
<dbReference type="InterPro" id="IPR007110">
    <property type="entry name" value="Ig-like_dom"/>
</dbReference>
<dbReference type="Proteomes" id="UP000522663">
    <property type="component" value="Unassembled WGS sequence"/>
</dbReference>
<comment type="caution">
    <text evidence="2">The sequence shown here is derived from an EMBL/GenBank/DDBJ whole genome shotgun (WGS) entry which is preliminary data.</text>
</comment>
<evidence type="ECO:0000313" key="3">
    <source>
        <dbReference type="Proteomes" id="UP000522663"/>
    </source>
</evidence>
<dbReference type="PROSITE" id="PS50835">
    <property type="entry name" value="IG_LIKE"/>
    <property type="match status" value="1"/>
</dbReference>
<dbReference type="InterPro" id="IPR036179">
    <property type="entry name" value="Ig-like_dom_sf"/>
</dbReference>
<dbReference type="InterPro" id="IPR003598">
    <property type="entry name" value="Ig_sub2"/>
</dbReference>
<proteinExistence type="predicted"/>
<gene>
    <name evidence="2" type="primary">Smp</name>
    <name evidence="2" type="ORF">ODOGUJ_R15425</name>
</gene>
<dbReference type="OrthoDB" id="10012075at2759"/>
<feature type="non-terminal residue" evidence="2">
    <location>
        <position position="1"/>
    </location>
</feature>
<feature type="non-terminal residue" evidence="2">
    <location>
        <position position="70"/>
    </location>
</feature>
<dbReference type="Gene3D" id="2.60.40.10">
    <property type="entry name" value="Immunoglobulins"/>
    <property type="match status" value="1"/>
</dbReference>
<evidence type="ECO:0000313" key="2">
    <source>
        <dbReference type="EMBL" id="NXJ09662.1"/>
    </source>
</evidence>
<feature type="domain" description="Ig-like" evidence="1">
    <location>
        <begin position="1"/>
        <end position="70"/>
    </location>
</feature>
<keyword evidence="3" id="KW-1185">Reference proteome</keyword>
<reference evidence="2 3" key="1">
    <citation type="submission" date="2019-09" db="EMBL/GenBank/DDBJ databases">
        <title>Bird 10,000 Genomes (B10K) Project - Family phase.</title>
        <authorList>
            <person name="Zhang G."/>
        </authorList>
    </citation>
    <scope>NUCLEOTIDE SEQUENCE [LARGE SCALE GENOMIC DNA]</scope>
    <source>
        <strain evidence="2">B10K-DU-001-53</strain>
        <tissue evidence="2">Muscle</tissue>
    </source>
</reference>
<dbReference type="SUPFAM" id="SSF48726">
    <property type="entry name" value="Immunoglobulin"/>
    <property type="match status" value="1"/>
</dbReference>
<dbReference type="Pfam" id="PF13927">
    <property type="entry name" value="Ig_3"/>
    <property type="match status" value="1"/>
</dbReference>
<dbReference type="CDD" id="cd00096">
    <property type="entry name" value="Ig"/>
    <property type="match status" value="1"/>
</dbReference>